<dbReference type="STRING" id="1265820.PCORN_14844"/>
<proteinExistence type="predicted"/>
<accession>W7BKU2</accession>
<gene>
    <name evidence="1" type="ORF">PCORN_14844</name>
</gene>
<protein>
    <submittedName>
        <fullName evidence="1">Pyruvyl-transferases domain protein</fullName>
    </submittedName>
</protein>
<keyword evidence="1" id="KW-0808">Transferase</keyword>
<dbReference type="AlphaFoldDB" id="W7BKU2"/>
<dbReference type="GO" id="GO:0016740">
    <property type="term" value="F:transferase activity"/>
    <property type="evidence" value="ECO:0007669"/>
    <property type="project" value="UniProtKB-KW"/>
</dbReference>
<organism evidence="1 2">
    <name type="scientific">Listeria cornellensis FSL F6-0969</name>
    <dbReference type="NCBI Taxonomy" id="1265820"/>
    <lineage>
        <taxon>Bacteria</taxon>
        <taxon>Bacillati</taxon>
        <taxon>Bacillota</taxon>
        <taxon>Bacilli</taxon>
        <taxon>Bacillales</taxon>
        <taxon>Listeriaceae</taxon>
        <taxon>Listeria</taxon>
    </lineage>
</organism>
<dbReference type="EMBL" id="AODE01000031">
    <property type="protein sequence ID" value="EUJ26457.1"/>
    <property type="molecule type" value="Genomic_DNA"/>
</dbReference>
<comment type="caution">
    <text evidence="1">The sequence shown here is derived from an EMBL/GenBank/DDBJ whole genome shotgun (WGS) entry which is preliminary data.</text>
</comment>
<sequence>MSIDENQKMNAKIKHYRGTLNRKAVKATLKIADSLANVKSKVMSR</sequence>
<dbReference type="Proteomes" id="UP000019254">
    <property type="component" value="Unassembled WGS sequence"/>
</dbReference>
<reference evidence="1 2" key="1">
    <citation type="journal article" date="2014" name="Int. J. Syst. Evol. Microbiol.">
        <title>Listeria floridensis sp. nov., Listeria aquatica sp. nov., Listeria cornellensis sp. nov., Listeria riparia sp. nov. and Listeria grandensis sp. nov., from agricultural and natural environments.</title>
        <authorList>
            <person name="den Bakker H.C."/>
            <person name="Warchocki S."/>
            <person name="Wright E.M."/>
            <person name="Allred A.F."/>
            <person name="Ahlstrom C."/>
            <person name="Manuel C.S."/>
            <person name="Stasiewicz M.J."/>
            <person name="Burrell A."/>
            <person name="Roof S."/>
            <person name="Strawn L."/>
            <person name="Fortes E.D."/>
            <person name="Nightingale K.K."/>
            <person name="Kephart D."/>
            <person name="Wiedmann M."/>
        </authorList>
    </citation>
    <scope>NUCLEOTIDE SEQUENCE [LARGE SCALE GENOMIC DNA]</scope>
    <source>
        <strain evidence="2">FSL F6-969</strain>
    </source>
</reference>
<keyword evidence="2" id="KW-1185">Reference proteome</keyword>
<evidence type="ECO:0000313" key="2">
    <source>
        <dbReference type="Proteomes" id="UP000019254"/>
    </source>
</evidence>
<name>W7BKU2_9LIST</name>
<evidence type="ECO:0000313" key="1">
    <source>
        <dbReference type="EMBL" id="EUJ26457.1"/>
    </source>
</evidence>